<keyword evidence="7" id="KW-0768">Sushi</keyword>
<feature type="domain" description="EGF-like" evidence="8">
    <location>
        <begin position="80"/>
        <end position="116"/>
    </location>
</feature>
<keyword evidence="2" id="KW-0732">Signal</keyword>
<feature type="disulfide bond" evidence="7">
    <location>
        <begin position="156"/>
        <end position="183"/>
    </location>
</feature>
<evidence type="ECO:0008006" key="12">
    <source>
        <dbReference type="Google" id="ProtNLM"/>
    </source>
</evidence>
<evidence type="ECO:0000256" key="3">
    <source>
        <dbReference type="ARBA" id="ARBA00022737"/>
    </source>
</evidence>
<feature type="disulfide bond" evidence="6">
    <location>
        <begin position="106"/>
        <end position="115"/>
    </location>
</feature>
<protein>
    <recommendedName>
        <fullName evidence="12">Sushi, nidogen and EGF-like domains 1</fullName>
    </recommendedName>
</protein>
<dbReference type="SMART" id="SM00181">
    <property type="entry name" value="EGF"/>
    <property type="match status" value="3"/>
</dbReference>
<dbReference type="SMART" id="SM00032">
    <property type="entry name" value="CCP"/>
    <property type="match status" value="1"/>
</dbReference>
<dbReference type="Proteomes" id="UP000314982">
    <property type="component" value="Unassembled WGS sequence"/>
</dbReference>
<dbReference type="PRINTS" id="PR00010">
    <property type="entry name" value="EGFBLOOD"/>
</dbReference>
<dbReference type="Ensembl" id="ENSHHUT00000036738.1">
    <property type="protein sequence ID" value="ENSHHUP00000035319.1"/>
    <property type="gene ID" value="ENSHHUG00000022226.1"/>
</dbReference>
<evidence type="ECO:0000256" key="7">
    <source>
        <dbReference type="PROSITE-ProRule" id="PRU00302"/>
    </source>
</evidence>
<proteinExistence type="predicted"/>
<evidence type="ECO:0000256" key="5">
    <source>
        <dbReference type="ARBA" id="ARBA00023180"/>
    </source>
</evidence>
<keyword evidence="5" id="KW-0325">Glycoprotein</keyword>
<evidence type="ECO:0000259" key="8">
    <source>
        <dbReference type="PROSITE" id="PS50026"/>
    </source>
</evidence>
<name>A0A4W5MBY3_9TELE</name>
<organism evidence="10 11">
    <name type="scientific">Hucho hucho</name>
    <name type="common">huchen</name>
    <dbReference type="NCBI Taxonomy" id="62062"/>
    <lineage>
        <taxon>Eukaryota</taxon>
        <taxon>Metazoa</taxon>
        <taxon>Chordata</taxon>
        <taxon>Craniata</taxon>
        <taxon>Vertebrata</taxon>
        <taxon>Euteleostomi</taxon>
        <taxon>Actinopterygii</taxon>
        <taxon>Neopterygii</taxon>
        <taxon>Teleostei</taxon>
        <taxon>Protacanthopterygii</taxon>
        <taxon>Salmoniformes</taxon>
        <taxon>Salmonidae</taxon>
        <taxon>Salmoninae</taxon>
        <taxon>Hucho</taxon>
    </lineage>
</organism>
<keyword evidence="11" id="KW-1185">Reference proteome</keyword>
<dbReference type="Gene3D" id="2.10.25.10">
    <property type="entry name" value="Laminin"/>
    <property type="match status" value="3"/>
</dbReference>
<dbReference type="SUPFAM" id="SSF57535">
    <property type="entry name" value="Complement control module/SCR domain"/>
    <property type="match status" value="1"/>
</dbReference>
<keyword evidence="1 6" id="KW-0245">EGF-like domain</keyword>
<dbReference type="FunFam" id="2.10.25.10:FF:000057">
    <property type="entry name" value="protocadherin Fat 1 isoform X2"/>
    <property type="match status" value="1"/>
</dbReference>
<dbReference type="InterPro" id="IPR000742">
    <property type="entry name" value="EGF"/>
</dbReference>
<keyword evidence="4 6" id="KW-1015">Disulfide bond</keyword>
<reference evidence="10" key="3">
    <citation type="submission" date="2025-09" db="UniProtKB">
        <authorList>
            <consortium name="Ensembl"/>
        </authorList>
    </citation>
    <scope>IDENTIFICATION</scope>
</reference>
<dbReference type="InterPro" id="IPR035976">
    <property type="entry name" value="Sushi/SCR/CCP_sf"/>
</dbReference>
<evidence type="ECO:0000313" key="11">
    <source>
        <dbReference type="Proteomes" id="UP000314982"/>
    </source>
</evidence>
<dbReference type="PANTHER" id="PTHR12916:SF9">
    <property type="entry name" value="NEUROGENIC LOCUS NOTCH HOMOLOG PROTEIN 1-RELATED"/>
    <property type="match status" value="1"/>
</dbReference>
<dbReference type="InterPro" id="IPR001881">
    <property type="entry name" value="EGF-like_Ca-bd_dom"/>
</dbReference>
<dbReference type="Gene3D" id="2.10.70.10">
    <property type="entry name" value="Complement Module, domain 1"/>
    <property type="match status" value="1"/>
</dbReference>
<evidence type="ECO:0000256" key="6">
    <source>
        <dbReference type="PROSITE-ProRule" id="PRU00076"/>
    </source>
</evidence>
<dbReference type="SMART" id="SM00179">
    <property type="entry name" value="EGF_CA"/>
    <property type="match status" value="3"/>
</dbReference>
<dbReference type="PANTHER" id="PTHR12916">
    <property type="entry name" value="CYTOCHROME C OXIDASE POLYPEPTIDE VIC-2"/>
    <property type="match status" value="1"/>
</dbReference>
<keyword evidence="3" id="KW-0677">Repeat</keyword>
<dbReference type="Pfam" id="PF12661">
    <property type="entry name" value="hEGF"/>
    <property type="match status" value="1"/>
</dbReference>
<accession>A0A4W5MBY3</accession>
<dbReference type="PROSITE" id="PS50026">
    <property type="entry name" value="EGF_3"/>
    <property type="match status" value="3"/>
</dbReference>
<dbReference type="GO" id="GO:0005112">
    <property type="term" value="F:Notch binding"/>
    <property type="evidence" value="ECO:0007669"/>
    <property type="project" value="TreeGrafter"/>
</dbReference>
<dbReference type="InterPro" id="IPR000436">
    <property type="entry name" value="Sushi_SCR_CCP_dom"/>
</dbReference>
<dbReference type="GeneTree" id="ENSGT00940000160730"/>
<dbReference type="SUPFAM" id="SSF57196">
    <property type="entry name" value="EGF/Laminin"/>
    <property type="match status" value="3"/>
</dbReference>
<feature type="domain" description="EGF-like" evidence="8">
    <location>
        <begin position="2"/>
        <end position="38"/>
    </location>
</feature>
<dbReference type="CDD" id="cd00033">
    <property type="entry name" value="CCP"/>
    <property type="match status" value="1"/>
</dbReference>
<dbReference type="GO" id="GO:0005509">
    <property type="term" value="F:calcium ion binding"/>
    <property type="evidence" value="ECO:0007669"/>
    <property type="project" value="InterPro"/>
</dbReference>
<feature type="disulfide bond" evidence="6">
    <location>
        <begin position="28"/>
        <end position="37"/>
    </location>
</feature>
<reference evidence="11" key="1">
    <citation type="submission" date="2018-06" db="EMBL/GenBank/DDBJ databases">
        <title>Genome assembly of Danube salmon.</title>
        <authorList>
            <person name="Macqueen D.J."/>
            <person name="Gundappa M.K."/>
        </authorList>
    </citation>
    <scope>NUCLEOTIDE SEQUENCE [LARGE SCALE GENOMIC DNA]</scope>
</reference>
<dbReference type="PROSITE" id="PS01186">
    <property type="entry name" value="EGF_2"/>
    <property type="match status" value="1"/>
</dbReference>
<evidence type="ECO:0000259" key="9">
    <source>
        <dbReference type="PROSITE" id="PS50923"/>
    </source>
</evidence>
<dbReference type="AlphaFoldDB" id="A0A4W5MBY3"/>
<evidence type="ECO:0000256" key="2">
    <source>
        <dbReference type="ARBA" id="ARBA00022729"/>
    </source>
</evidence>
<dbReference type="STRING" id="62062.ENSHHUP00000035319"/>
<reference evidence="10" key="2">
    <citation type="submission" date="2025-08" db="UniProtKB">
        <authorList>
            <consortium name="Ensembl"/>
        </authorList>
    </citation>
    <scope>IDENTIFICATION</scope>
</reference>
<evidence type="ECO:0000256" key="4">
    <source>
        <dbReference type="ARBA" id="ARBA00023157"/>
    </source>
</evidence>
<comment type="caution">
    <text evidence="6">Lacks conserved residue(s) required for the propagation of feature annotation.</text>
</comment>
<dbReference type="CDD" id="cd00054">
    <property type="entry name" value="EGF_CA"/>
    <property type="match status" value="3"/>
</dbReference>
<dbReference type="FunFam" id="2.10.25.10:FF:000251">
    <property type="entry name" value="sushi, nidogen and EGF-like domain-containing protein 1"/>
    <property type="match status" value="1"/>
</dbReference>
<sequence>MPRSVCDSSPCLNGGHCYERDGGYTCECKHGYRGKHCEKVRLNTCASGPCRNGGSCKEETGSFLCVCPYRFTGKHCEVGRPDPCSSSPCLNGGTCFHYIGKYKCECSGAFSGRHCDISRGPAHSTADLDCGPPLQVKHAELQFSSTSPGSMALYACHPGYTPMPRATQSICGGQGAWSQPPVCQGLYTVTHNTCVNVCVRACVVLRVFHWSSL</sequence>
<dbReference type="PROSITE" id="PS00022">
    <property type="entry name" value="EGF_1"/>
    <property type="match status" value="3"/>
</dbReference>
<evidence type="ECO:0000256" key="1">
    <source>
        <dbReference type="ARBA" id="ARBA00022536"/>
    </source>
</evidence>
<dbReference type="FunFam" id="2.10.25.10:FF:000239">
    <property type="entry name" value="Sushi, nidogen and EGF-like domain-containing protein 1"/>
    <property type="match status" value="1"/>
</dbReference>
<feature type="disulfide bond" evidence="6">
    <location>
        <begin position="67"/>
        <end position="76"/>
    </location>
</feature>
<dbReference type="Pfam" id="PF00008">
    <property type="entry name" value="EGF"/>
    <property type="match status" value="2"/>
</dbReference>
<dbReference type="InterPro" id="IPR013032">
    <property type="entry name" value="EGF-like_CS"/>
</dbReference>
<dbReference type="PROSITE" id="PS50923">
    <property type="entry name" value="SUSHI"/>
    <property type="match status" value="1"/>
</dbReference>
<feature type="domain" description="EGF-like" evidence="8">
    <location>
        <begin position="41"/>
        <end position="77"/>
    </location>
</feature>
<feature type="domain" description="Sushi" evidence="9">
    <location>
        <begin position="128"/>
        <end position="185"/>
    </location>
</feature>
<evidence type="ECO:0000313" key="10">
    <source>
        <dbReference type="Ensembl" id="ENSHHUP00000035319.1"/>
    </source>
</evidence>
<dbReference type="GO" id="GO:0007219">
    <property type="term" value="P:Notch signaling pathway"/>
    <property type="evidence" value="ECO:0007669"/>
    <property type="project" value="TreeGrafter"/>
</dbReference>